<sequence>MASFLIPMIAVFVIALGGRDQLLVARLSDRLGQSAALLGVGAVVSAISAAAMAVSGAWLAAMMPDRAQHMLVAFALAAAAIELFWPAAPADPKEPTRSLFAIGLVLLVRQFGDAARFAIFALAAASVLAPMAGLGGAIGGAAALALGWSMGSELETRLPLRTLRVVFAIVLAIAAIMIGLSARQLI</sequence>
<keyword evidence="1" id="KW-1133">Transmembrane helix</keyword>
<dbReference type="OrthoDB" id="7502135at2"/>
<feature type="transmembrane region" description="Helical" evidence="1">
    <location>
        <begin position="35"/>
        <end position="59"/>
    </location>
</feature>
<dbReference type="SUPFAM" id="SSF103473">
    <property type="entry name" value="MFS general substrate transporter"/>
    <property type="match status" value="1"/>
</dbReference>
<dbReference type="STRING" id="361183.AMC99_00366"/>
<organism evidence="2 3">
    <name type="scientific">Altererythrobacter epoxidivorans</name>
    <dbReference type="NCBI Taxonomy" id="361183"/>
    <lineage>
        <taxon>Bacteria</taxon>
        <taxon>Pseudomonadati</taxon>
        <taxon>Pseudomonadota</taxon>
        <taxon>Alphaproteobacteria</taxon>
        <taxon>Sphingomonadales</taxon>
        <taxon>Erythrobacteraceae</taxon>
        <taxon>Altererythrobacter</taxon>
    </lineage>
</organism>
<dbReference type="InterPro" id="IPR036259">
    <property type="entry name" value="MFS_trans_sf"/>
</dbReference>
<reference evidence="2 3" key="1">
    <citation type="submission" date="2015-09" db="EMBL/GenBank/DDBJ databases">
        <title>Complete genome sequence of a benzo[a]pyrene-degrading bacterium Altererythrobacter epoxidivorans CGMCC 1.7731T.</title>
        <authorList>
            <person name="Li Z."/>
            <person name="Cheng H."/>
            <person name="Huo Y."/>
            <person name="Xu X."/>
        </authorList>
    </citation>
    <scope>NUCLEOTIDE SEQUENCE [LARGE SCALE GENOMIC DNA]</scope>
    <source>
        <strain evidence="2 3">CGMCC 1.7731</strain>
    </source>
</reference>
<evidence type="ECO:0000313" key="3">
    <source>
        <dbReference type="Proteomes" id="UP000057938"/>
    </source>
</evidence>
<keyword evidence="3" id="KW-1185">Reference proteome</keyword>
<protein>
    <submittedName>
        <fullName evidence="2">Putative transmembrane protein</fullName>
    </submittedName>
</protein>
<dbReference type="EMBL" id="CP012669">
    <property type="protein sequence ID" value="ALE15678.1"/>
    <property type="molecule type" value="Genomic_DNA"/>
</dbReference>
<dbReference type="KEGG" id="aep:AMC99_00366"/>
<dbReference type="RefSeq" id="WP_061922021.1">
    <property type="nucleotide sequence ID" value="NZ_CP012669.1"/>
</dbReference>
<name>A0A0M4M2N4_9SPHN</name>
<gene>
    <name evidence="2" type="ORF">AMC99_00366</name>
</gene>
<accession>A0A0M4M2N4</accession>
<keyword evidence="1 2" id="KW-0812">Transmembrane</keyword>
<evidence type="ECO:0000256" key="1">
    <source>
        <dbReference type="SAM" id="Phobius"/>
    </source>
</evidence>
<dbReference type="Proteomes" id="UP000057938">
    <property type="component" value="Chromosome"/>
</dbReference>
<dbReference type="PATRIC" id="fig|361183.4.peg.364"/>
<feature type="transmembrane region" description="Helical" evidence="1">
    <location>
        <begin position="162"/>
        <end position="182"/>
    </location>
</feature>
<proteinExistence type="predicted"/>
<keyword evidence="1" id="KW-0472">Membrane</keyword>
<evidence type="ECO:0000313" key="2">
    <source>
        <dbReference type="EMBL" id="ALE15678.1"/>
    </source>
</evidence>
<dbReference type="AlphaFoldDB" id="A0A0M4M2N4"/>